<protein>
    <submittedName>
        <fullName evidence="7">Transcription factor ABORTED MICROSPORES</fullName>
    </submittedName>
</protein>
<comment type="subcellular location">
    <subcellularLocation>
        <location evidence="1">Nucleus</location>
    </subcellularLocation>
</comment>
<evidence type="ECO:0000313" key="7">
    <source>
        <dbReference type="EMBL" id="KFM27298.1"/>
    </source>
</evidence>
<reference evidence="7 8" key="1">
    <citation type="journal article" date="2014" name="BMC Genomics">
        <title>Oil accumulation mechanisms of the oleaginous microalga Chlorella protothecoides revealed through its genome, transcriptomes, and proteomes.</title>
        <authorList>
            <person name="Gao C."/>
            <person name="Wang Y."/>
            <person name="Shen Y."/>
            <person name="Yan D."/>
            <person name="He X."/>
            <person name="Dai J."/>
            <person name="Wu Q."/>
        </authorList>
    </citation>
    <scope>NUCLEOTIDE SEQUENCE [LARGE SCALE GENOMIC DNA]</scope>
    <source>
        <strain evidence="7 8">0710</strain>
    </source>
</reference>
<dbReference type="PROSITE" id="PS50888">
    <property type="entry name" value="BHLH"/>
    <property type="match status" value="1"/>
</dbReference>
<dbReference type="AlphaFoldDB" id="A0A087SNJ4"/>
<dbReference type="RefSeq" id="XP_011400265.1">
    <property type="nucleotide sequence ID" value="XM_011401963.1"/>
</dbReference>
<feature type="region of interest" description="Disordered" evidence="4">
    <location>
        <begin position="177"/>
        <end position="240"/>
    </location>
</feature>
<dbReference type="GeneID" id="23615959"/>
<dbReference type="GO" id="GO:0003700">
    <property type="term" value="F:DNA-binding transcription factor activity"/>
    <property type="evidence" value="ECO:0007669"/>
    <property type="project" value="InterPro"/>
</dbReference>
<name>A0A087SNJ4_AUXPR</name>
<dbReference type="InterPro" id="IPR011598">
    <property type="entry name" value="bHLH_dom"/>
</dbReference>
<proteinExistence type="predicted"/>
<dbReference type="CDD" id="cd04873">
    <property type="entry name" value="ACT_UUR-ACR-like"/>
    <property type="match status" value="1"/>
</dbReference>
<dbReference type="Proteomes" id="UP000028924">
    <property type="component" value="Unassembled WGS sequence"/>
</dbReference>
<feature type="compositionally biased region" description="Low complexity" evidence="4">
    <location>
        <begin position="189"/>
        <end position="199"/>
    </location>
</feature>
<dbReference type="InterPro" id="IPR054502">
    <property type="entry name" value="bHLH-TF_ACT-like_plant"/>
</dbReference>
<feature type="region of interest" description="Disordered" evidence="4">
    <location>
        <begin position="134"/>
        <end position="160"/>
    </location>
</feature>
<dbReference type="eggNOG" id="ENOG502R2YY">
    <property type="taxonomic scope" value="Eukaryota"/>
</dbReference>
<evidence type="ECO:0000256" key="3">
    <source>
        <dbReference type="ARBA" id="ARBA00023242"/>
    </source>
</evidence>
<keyword evidence="3" id="KW-0539">Nucleus</keyword>
<dbReference type="InterPro" id="IPR002912">
    <property type="entry name" value="ACT_dom"/>
</dbReference>
<dbReference type="SMART" id="SM00353">
    <property type="entry name" value="HLH"/>
    <property type="match status" value="1"/>
</dbReference>
<dbReference type="PROSITE" id="PS51671">
    <property type="entry name" value="ACT"/>
    <property type="match status" value="1"/>
</dbReference>
<dbReference type="PANTHER" id="PTHR45844:SF2">
    <property type="entry name" value="TRANSCRIPTION FACTOR BHLH30"/>
    <property type="match status" value="1"/>
</dbReference>
<dbReference type="OrthoDB" id="515240at2759"/>
<dbReference type="GO" id="GO:0046983">
    <property type="term" value="F:protein dimerization activity"/>
    <property type="evidence" value="ECO:0007669"/>
    <property type="project" value="InterPro"/>
</dbReference>
<evidence type="ECO:0000256" key="1">
    <source>
        <dbReference type="ARBA" id="ARBA00004123"/>
    </source>
</evidence>
<feature type="domain" description="BHLH" evidence="5">
    <location>
        <begin position="112"/>
        <end position="174"/>
    </location>
</feature>
<evidence type="ECO:0000259" key="6">
    <source>
        <dbReference type="PROSITE" id="PS51671"/>
    </source>
</evidence>
<dbReference type="GO" id="GO:0005634">
    <property type="term" value="C:nucleus"/>
    <property type="evidence" value="ECO:0007669"/>
    <property type="project" value="UniProtKB-SubCell"/>
</dbReference>
<dbReference type="EMBL" id="KL662144">
    <property type="protein sequence ID" value="KFM27298.1"/>
    <property type="molecule type" value="Genomic_DNA"/>
</dbReference>
<dbReference type="SUPFAM" id="SSF47459">
    <property type="entry name" value="HLH, helix-loop-helix DNA-binding domain"/>
    <property type="match status" value="1"/>
</dbReference>
<evidence type="ECO:0000256" key="2">
    <source>
        <dbReference type="ARBA" id="ARBA00023125"/>
    </source>
</evidence>
<evidence type="ECO:0000313" key="8">
    <source>
        <dbReference type="Proteomes" id="UP000028924"/>
    </source>
</evidence>
<dbReference type="GO" id="GO:0003677">
    <property type="term" value="F:DNA binding"/>
    <property type="evidence" value="ECO:0007669"/>
    <property type="project" value="UniProtKB-KW"/>
</dbReference>
<keyword evidence="8" id="KW-1185">Reference proteome</keyword>
<dbReference type="InterPro" id="IPR045847">
    <property type="entry name" value="AIG1-like"/>
</dbReference>
<organism evidence="7 8">
    <name type="scientific">Auxenochlorella protothecoides</name>
    <name type="common">Green microalga</name>
    <name type="synonym">Chlorella protothecoides</name>
    <dbReference type="NCBI Taxonomy" id="3075"/>
    <lineage>
        <taxon>Eukaryota</taxon>
        <taxon>Viridiplantae</taxon>
        <taxon>Chlorophyta</taxon>
        <taxon>core chlorophytes</taxon>
        <taxon>Trebouxiophyceae</taxon>
        <taxon>Chlorellales</taxon>
        <taxon>Chlorellaceae</taxon>
        <taxon>Auxenochlorella</taxon>
    </lineage>
</organism>
<dbReference type="Gene3D" id="4.10.280.10">
    <property type="entry name" value="Helix-loop-helix DNA-binding domain"/>
    <property type="match status" value="1"/>
</dbReference>
<evidence type="ECO:0000259" key="5">
    <source>
        <dbReference type="PROSITE" id="PS50888"/>
    </source>
</evidence>
<dbReference type="PANTHER" id="PTHR45844">
    <property type="entry name" value="TRANSCRIPTION FACTOR BHLH30"/>
    <property type="match status" value="1"/>
</dbReference>
<keyword evidence="2" id="KW-0238">DNA-binding</keyword>
<dbReference type="Pfam" id="PF00010">
    <property type="entry name" value="HLH"/>
    <property type="match status" value="1"/>
</dbReference>
<accession>A0A087SNJ4</accession>
<evidence type="ECO:0000256" key="4">
    <source>
        <dbReference type="SAM" id="MobiDB-lite"/>
    </source>
</evidence>
<dbReference type="InterPro" id="IPR036638">
    <property type="entry name" value="HLH_DNA-bd_sf"/>
</dbReference>
<sequence>MNASLPAPGDINLSHGVFGDFDYTFTDKELEDVLGFMERQQPHLASTLPTPETVNLRAQPQPYDYGLLHVGGGGFDPGRMSPFLPSDSPGLGVKLELLDSPQQAPQPPGMPHPGAIHSTVEKQRRDRINSLIDELRDLVPPQAGCGTGEAAEGSDSRRPKHVVLADTIQLVRDLQEKLVTSEPRPRRQGTSSTSVSAAGAEHDSSALCPPGEFHRELSSNSQRSADSHPDLPQAPDDASPMEEGVVVEAVDDTFYVKVHCKDRAGLLADIVRALKTMPLEITSAAVTTTRHGMVCDVFQVRLERGEAVSLSALRDAVMAVIFDSVAVGEKKRRADQ</sequence>
<feature type="domain" description="ACT" evidence="6">
    <location>
        <begin position="255"/>
        <end position="335"/>
    </location>
</feature>
<dbReference type="KEGG" id="apro:F751_4568"/>
<dbReference type="Gene3D" id="3.30.70.260">
    <property type="match status" value="1"/>
</dbReference>
<dbReference type="SUPFAM" id="SSF55021">
    <property type="entry name" value="ACT-like"/>
    <property type="match status" value="1"/>
</dbReference>
<dbReference type="STRING" id="3075.A0A087SNJ4"/>
<dbReference type="Pfam" id="PF22754">
    <property type="entry name" value="bHLH-TF_ACT-like_plant"/>
    <property type="match status" value="1"/>
</dbReference>
<dbReference type="InterPro" id="IPR045865">
    <property type="entry name" value="ACT-like_dom_sf"/>
</dbReference>
<gene>
    <name evidence="7" type="ORF">F751_4568</name>
</gene>